<evidence type="ECO:0000313" key="3">
    <source>
        <dbReference type="Proteomes" id="UP001305027"/>
    </source>
</evidence>
<evidence type="ECO:0008006" key="4">
    <source>
        <dbReference type="Google" id="ProtNLM"/>
    </source>
</evidence>
<organism evidence="2 3">
    <name type="scientific">Pseudidiomarina fusca</name>
    <dbReference type="NCBI Taxonomy" id="2965078"/>
    <lineage>
        <taxon>Bacteria</taxon>
        <taxon>Pseudomonadati</taxon>
        <taxon>Pseudomonadota</taxon>
        <taxon>Gammaproteobacteria</taxon>
        <taxon>Alteromonadales</taxon>
        <taxon>Idiomarinaceae</taxon>
        <taxon>Pseudidiomarina</taxon>
    </lineage>
</organism>
<name>A0ABU3KXX2_9GAMM</name>
<keyword evidence="1" id="KW-0472">Membrane</keyword>
<keyword evidence="1" id="KW-0812">Transmembrane</keyword>
<feature type="transmembrane region" description="Helical" evidence="1">
    <location>
        <begin position="20"/>
        <end position="38"/>
    </location>
</feature>
<reference evidence="2 3" key="1">
    <citation type="submission" date="2022-07" db="EMBL/GenBank/DDBJ databases">
        <title>Pseudidiomarina sp. nov, a marine bacterium isolated from Pacific Ocean.</title>
        <authorList>
            <person name="Wang Y."/>
        </authorList>
    </citation>
    <scope>NUCLEOTIDE SEQUENCE [LARGE SCALE GENOMIC DNA]</scope>
    <source>
        <strain evidence="2 3">GXY010</strain>
    </source>
</reference>
<evidence type="ECO:0000313" key="2">
    <source>
        <dbReference type="EMBL" id="MDT7526353.1"/>
    </source>
</evidence>
<dbReference type="Proteomes" id="UP001305027">
    <property type="component" value="Unassembled WGS sequence"/>
</dbReference>
<protein>
    <recommendedName>
        <fullName evidence="4">SGNH/GDSL hydrolase family protein</fullName>
    </recommendedName>
</protein>
<comment type="caution">
    <text evidence="2">The sequence shown here is derived from an EMBL/GenBank/DDBJ whole genome shotgun (WGS) entry which is preliminary data.</text>
</comment>
<keyword evidence="1" id="KW-1133">Transmembrane helix</keyword>
<dbReference type="EMBL" id="JANFPJ010000018">
    <property type="protein sequence ID" value="MDT7526353.1"/>
    <property type="molecule type" value="Genomic_DNA"/>
</dbReference>
<evidence type="ECO:0000256" key="1">
    <source>
        <dbReference type="SAM" id="Phobius"/>
    </source>
</evidence>
<gene>
    <name evidence="2" type="ORF">NOG12_09715</name>
</gene>
<keyword evidence="3" id="KW-1185">Reference proteome</keyword>
<sequence>MRLFISNFKDSSKFSAARAFCFCALLFVSLWLISHIWVNQIFIISERISDIRDGRLHKADAISIGNSHSVAIDFDELGLEHVPLWIPGGDLFETRVILEAVYESGAKPKWIFLTLNPFILLQDNGHSINFSNSRLLANKGRENAYLVLREISDLTIIRNDFIGFFRSNLIPLRVEGRQGHSMLAYLKCTVKPTDRCTDPKFTFIQEAEPINTELHPFYRFPILLSAVTPALKSNSTIIEESLNELRKIQQLASQHGSHFVLLESPLSQWYVTGMLEGLMTAEANSTQKAIIRNKRAIIEEPPILVRYYDRFIDWITLKDNLKKEIPNPFHLQEEIMRELAKTNHCIILPGELWQHNTDGMQEDWFADLLHLNDDGAGVFTNRLKSYLDNTGCKLDE</sequence>
<proteinExistence type="predicted"/>
<accession>A0ABU3KXX2</accession>
<dbReference type="RefSeq" id="WP_313933137.1">
    <property type="nucleotide sequence ID" value="NZ_JANFPJ010000018.1"/>
</dbReference>